<evidence type="ECO:0000256" key="13">
    <source>
        <dbReference type="ARBA" id="ARBA00033470"/>
    </source>
</evidence>
<dbReference type="AlphaFoldDB" id="D6STP9"/>
<gene>
    <name evidence="17" type="ORF">Dthio_PD1404</name>
</gene>
<evidence type="ECO:0000256" key="6">
    <source>
        <dbReference type="ARBA" id="ARBA00021623"/>
    </source>
</evidence>
<evidence type="ECO:0000256" key="1">
    <source>
        <dbReference type="ARBA" id="ARBA00001946"/>
    </source>
</evidence>
<comment type="function">
    <text evidence="2">Catalyzes the phosphorylation of pyruvate to phosphoenolpyruvate.</text>
</comment>
<keyword evidence="9" id="KW-0547">Nucleotide-binding</keyword>
<dbReference type="InterPro" id="IPR008279">
    <property type="entry name" value="PEP-util_enz_mobile_dom"/>
</dbReference>
<feature type="domain" description="Pyruvate phosphate dikinase AMP/ATP-binding" evidence="16">
    <location>
        <begin position="127"/>
        <end position="339"/>
    </location>
</feature>
<dbReference type="UniPathway" id="UPA00138"/>
<comment type="caution">
    <text evidence="17">The sequence shown here is derived from an EMBL/GenBank/DDBJ whole genome shotgun (WGS) entry which is preliminary data.</text>
</comment>
<dbReference type="Pfam" id="PF00391">
    <property type="entry name" value="PEP-utilizers"/>
    <property type="match status" value="1"/>
</dbReference>
<evidence type="ECO:0000256" key="12">
    <source>
        <dbReference type="ARBA" id="ARBA00022842"/>
    </source>
</evidence>
<protein>
    <recommendedName>
        <fullName evidence="6">Phosphoenolpyruvate synthase</fullName>
        <ecNumber evidence="5">2.7.9.2</ecNumber>
    </recommendedName>
    <alternativeName>
        <fullName evidence="13">Pyruvate, water dikinase</fullName>
    </alternativeName>
</protein>
<comment type="cofactor">
    <cofactor evidence="1">
        <name>Mg(2+)</name>
        <dbReference type="ChEBI" id="CHEBI:18420"/>
    </cofactor>
</comment>
<name>D6STP9_9BACT</name>
<dbReference type="SUPFAM" id="SSF52009">
    <property type="entry name" value="Phosphohistidine domain"/>
    <property type="match status" value="1"/>
</dbReference>
<keyword evidence="7 17" id="KW-0808">Transferase</keyword>
<dbReference type="PANTHER" id="PTHR43030:SF1">
    <property type="entry name" value="PHOSPHOENOLPYRUVATE SYNTHASE"/>
    <property type="match status" value="1"/>
</dbReference>
<dbReference type="OrthoDB" id="9760711at2"/>
<dbReference type="InterPro" id="IPR006319">
    <property type="entry name" value="PEP_synth"/>
</dbReference>
<dbReference type="eggNOG" id="COG3848">
    <property type="taxonomic scope" value="Bacteria"/>
</dbReference>
<dbReference type="GO" id="GO:0008986">
    <property type="term" value="F:pyruvate, water dikinase activity"/>
    <property type="evidence" value="ECO:0007669"/>
    <property type="project" value="UniProtKB-EC"/>
</dbReference>
<feature type="domain" description="PEP-utilising enzyme mobile" evidence="15">
    <location>
        <begin position="431"/>
        <end position="502"/>
    </location>
</feature>
<feature type="domain" description="Pyruvate phosphate dikinase AMP/ATP-binding" evidence="16">
    <location>
        <begin position="350"/>
        <end position="395"/>
    </location>
</feature>
<reference evidence="17" key="1">
    <citation type="submission" date="2010-05" db="EMBL/GenBank/DDBJ databases">
        <title>The draft genome of Desulfonatronospira thiodismutans ASO3-1.</title>
        <authorList>
            <consortium name="US DOE Joint Genome Institute (JGI-PGF)"/>
            <person name="Lucas S."/>
            <person name="Copeland A."/>
            <person name="Lapidus A."/>
            <person name="Cheng J.-F."/>
            <person name="Bruce D."/>
            <person name="Goodwin L."/>
            <person name="Pitluck S."/>
            <person name="Chertkov O."/>
            <person name="Brettin T."/>
            <person name="Detter J.C."/>
            <person name="Han C."/>
            <person name="Land M.L."/>
            <person name="Hauser L."/>
            <person name="Kyrpides N."/>
            <person name="Mikhailova N."/>
            <person name="Muyzer G."/>
            <person name="Woyke T."/>
        </authorList>
    </citation>
    <scope>NUCLEOTIDE SEQUENCE [LARGE SCALE GENOMIC DNA]</scope>
    <source>
        <strain evidence="17">ASO3-1</strain>
    </source>
</reference>
<evidence type="ECO:0000256" key="8">
    <source>
        <dbReference type="ARBA" id="ARBA00022723"/>
    </source>
</evidence>
<evidence type="ECO:0000256" key="10">
    <source>
        <dbReference type="ARBA" id="ARBA00022777"/>
    </source>
</evidence>
<proteinExistence type="inferred from homology"/>
<evidence type="ECO:0000256" key="7">
    <source>
        <dbReference type="ARBA" id="ARBA00022679"/>
    </source>
</evidence>
<keyword evidence="12" id="KW-0460">Magnesium</keyword>
<keyword evidence="18" id="KW-1185">Reference proteome</keyword>
<dbReference type="EMBL" id="ACJN02000003">
    <property type="protein sequence ID" value="EFI34065.1"/>
    <property type="molecule type" value="Genomic_DNA"/>
</dbReference>
<evidence type="ECO:0000313" key="18">
    <source>
        <dbReference type="Proteomes" id="UP000005496"/>
    </source>
</evidence>
<evidence type="ECO:0000259" key="16">
    <source>
        <dbReference type="Pfam" id="PF01326"/>
    </source>
</evidence>
<dbReference type="eggNOG" id="COG0574">
    <property type="taxonomic scope" value="Bacteria"/>
</dbReference>
<evidence type="ECO:0000256" key="14">
    <source>
        <dbReference type="ARBA" id="ARBA00047700"/>
    </source>
</evidence>
<comment type="catalytic activity">
    <reaction evidence="14">
        <text>pyruvate + ATP + H2O = phosphoenolpyruvate + AMP + phosphate + 2 H(+)</text>
        <dbReference type="Rhea" id="RHEA:11364"/>
        <dbReference type="ChEBI" id="CHEBI:15361"/>
        <dbReference type="ChEBI" id="CHEBI:15377"/>
        <dbReference type="ChEBI" id="CHEBI:15378"/>
        <dbReference type="ChEBI" id="CHEBI:30616"/>
        <dbReference type="ChEBI" id="CHEBI:43474"/>
        <dbReference type="ChEBI" id="CHEBI:58702"/>
        <dbReference type="ChEBI" id="CHEBI:456215"/>
        <dbReference type="EC" id="2.7.9.2"/>
    </reaction>
</comment>
<dbReference type="SUPFAM" id="SSF56059">
    <property type="entry name" value="Glutathione synthetase ATP-binding domain-like"/>
    <property type="match status" value="1"/>
</dbReference>
<keyword evidence="10" id="KW-0418">Kinase</keyword>
<keyword evidence="17" id="KW-0670">Pyruvate</keyword>
<evidence type="ECO:0000259" key="15">
    <source>
        <dbReference type="Pfam" id="PF00391"/>
    </source>
</evidence>
<dbReference type="Gene3D" id="3.50.30.10">
    <property type="entry name" value="Phosphohistidine domain"/>
    <property type="match status" value="1"/>
</dbReference>
<dbReference type="GO" id="GO:0046872">
    <property type="term" value="F:metal ion binding"/>
    <property type="evidence" value="ECO:0007669"/>
    <property type="project" value="UniProtKB-KW"/>
</dbReference>
<accession>D6STP9</accession>
<evidence type="ECO:0000313" key="17">
    <source>
        <dbReference type="EMBL" id="EFI34065.1"/>
    </source>
</evidence>
<comment type="similarity">
    <text evidence="4">Belongs to the PEP-utilizing enzyme family.</text>
</comment>
<dbReference type="Gene3D" id="3.30.1490.20">
    <property type="entry name" value="ATP-grasp fold, A domain"/>
    <property type="match status" value="1"/>
</dbReference>
<keyword evidence="11" id="KW-0067">ATP-binding</keyword>
<dbReference type="InterPro" id="IPR013815">
    <property type="entry name" value="ATP_grasp_subdomain_1"/>
</dbReference>
<dbReference type="EC" id="2.7.9.2" evidence="5"/>
<evidence type="ECO:0000256" key="4">
    <source>
        <dbReference type="ARBA" id="ARBA00007837"/>
    </source>
</evidence>
<evidence type="ECO:0000256" key="5">
    <source>
        <dbReference type="ARBA" id="ARBA00011996"/>
    </source>
</evidence>
<dbReference type="Proteomes" id="UP000005496">
    <property type="component" value="Unassembled WGS sequence"/>
</dbReference>
<dbReference type="InterPro" id="IPR002192">
    <property type="entry name" value="PPDK_AMP/ATP-bd"/>
</dbReference>
<keyword evidence="8" id="KW-0479">Metal-binding</keyword>
<organism evidence="17 18">
    <name type="scientific">Desulfonatronospira thiodismutans ASO3-1</name>
    <dbReference type="NCBI Taxonomy" id="555779"/>
    <lineage>
        <taxon>Bacteria</taxon>
        <taxon>Pseudomonadati</taxon>
        <taxon>Thermodesulfobacteriota</taxon>
        <taxon>Desulfovibrionia</taxon>
        <taxon>Desulfovibrionales</taxon>
        <taxon>Desulfonatronovibrionaceae</taxon>
        <taxon>Desulfonatronospira</taxon>
    </lineage>
</organism>
<dbReference type="PANTHER" id="PTHR43030">
    <property type="entry name" value="PHOSPHOENOLPYRUVATE SYNTHASE"/>
    <property type="match status" value="1"/>
</dbReference>
<evidence type="ECO:0000256" key="9">
    <source>
        <dbReference type="ARBA" id="ARBA00022741"/>
    </source>
</evidence>
<sequence length="797" mass="90680">MWLTQLLGYWSRQVFAPGAQLRRKYQYFRDLLAQDRHCLEKMAEIEEIHYRGLHCDYARVARLCRELLRDVDMLVKSLVALNPLRYRVLKDYKKKVSFYVELALDVQSGPDERPWFLNLDSPHASQELLGGKAHNLALISKKGFPVPRGFCITTRAFNHFLNANNLRPRINEILGNICLDSADLEEYSRQLQQLVLDAEIPQDLYLALQDRLQEMPQGRLAFRSSAFGEDSELSFAGQYESLLNVDRENWVQAYKEVLAGKYSPRALSYRIRAGFPDELLSMAVLVLEMLPARESGVIYTSDVNHPEHMGIYTVSGLGDKLVGGEARAREYFLEKDKEPAPSSDHPAYLPDLHRFALELENYFEFPQDIEWVADQQDRVILVQTRPFHSASEGQKGLEPDLPVLCKGQWASPGMAQGPVFRLRSRENISQIPKDVIVVTPGLYPELTAVLDRISAIIALEGSAASHLATIAREEAVPAVINVDKDMPQWEDGLWVTVDGYRGTVHEGRSQAAQSAPTQRQTWMGEKMRSVLKSISTLNLKDAQSEDFIPQNCRSVHDIIRFTHEMGVREMFSLSGSRGKGLGSSRILELEIPMSFRVLDLEEGLHPSAEKQERITLDQVASKPFQALFQGLTWKSIKWDHSTWHFDWQEFDRMSAGIFDPAKSAALSSYALVARDYMHAQIRFGYHFAVVDSLMSSNRDQNYAQFSFKGGGAREEQKILRLEAIKIVLEQFGFTCFIKGDMLSAETAREDEQAIWRSMLVLGYLLGRTRLLDMSMHRLDVNDLARQIIEEIDAALAL</sequence>
<dbReference type="InterPro" id="IPR036637">
    <property type="entry name" value="Phosphohistidine_dom_sf"/>
</dbReference>
<dbReference type="RefSeq" id="WP_008871414.1">
    <property type="nucleotide sequence ID" value="NZ_ACJN02000003.1"/>
</dbReference>
<evidence type="ECO:0000256" key="3">
    <source>
        <dbReference type="ARBA" id="ARBA00004742"/>
    </source>
</evidence>
<dbReference type="GO" id="GO:0006094">
    <property type="term" value="P:gluconeogenesis"/>
    <property type="evidence" value="ECO:0007669"/>
    <property type="project" value="UniProtKB-UniPathway"/>
</dbReference>
<dbReference type="GO" id="GO:0005524">
    <property type="term" value="F:ATP binding"/>
    <property type="evidence" value="ECO:0007669"/>
    <property type="project" value="UniProtKB-KW"/>
</dbReference>
<dbReference type="Pfam" id="PF01326">
    <property type="entry name" value="PPDK_N"/>
    <property type="match status" value="2"/>
</dbReference>
<evidence type="ECO:0000256" key="2">
    <source>
        <dbReference type="ARBA" id="ARBA00002988"/>
    </source>
</evidence>
<dbReference type="Gene3D" id="3.30.470.20">
    <property type="entry name" value="ATP-grasp fold, B domain"/>
    <property type="match status" value="1"/>
</dbReference>
<comment type="pathway">
    <text evidence="3">Carbohydrate biosynthesis; gluconeogenesis.</text>
</comment>
<evidence type="ECO:0000256" key="11">
    <source>
        <dbReference type="ARBA" id="ARBA00022840"/>
    </source>
</evidence>